<comment type="subcellular location">
    <subcellularLocation>
        <location evidence="1">Cell membrane</location>
        <topology evidence="1">Multi-pass membrane protein</topology>
    </subcellularLocation>
</comment>
<keyword evidence="2" id="KW-1003">Cell membrane</keyword>
<feature type="transmembrane region" description="Helical" evidence="6">
    <location>
        <begin position="95"/>
        <end position="115"/>
    </location>
</feature>
<comment type="caution">
    <text evidence="7">The sequence shown here is derived from an EMBL/GenBank/DDBJ whole genome shotgun (WGS) entry which is preliminary data.</text>
</comment>
<evidence type="ECO:0000256" key="4">
    <source>
        <dbReference type="ARBA" id="ARBA00022989"/>
    </source>
</evidence>
<evidence type="ECO:0000313" key="7">
    <source>
        <dbReference type="EMBL" id="MBK4346303.1"/>
    </source>
</evidence>
<proteinExistence type="predicted"/>
<accession>A0A934SIN8</accession>
<name>A0A934SIN8_9MICO</name>
<dbReference type="Proteomes" id="UP000636458">
    <property type="component" value="Unassembled WGS sequence"/>
</dbReference>
<evidence type="ECO:0000256" key="6">
    <source>
        <dbReference type="SAM" id="Phobius"/>
    </source>
</evidence>
<dbReference type="AlphaFoldDB" id="A0A934SIN8"/>
<reference evidence="7" key="1">
    <citation type="submission" date="2021-01" db="EMBL/GenBank/DDBJ databases">
        <title>Lacisediminihabitans sp. nov. strain G11-30, isolated from Antarctic Soil.</title>
        <authorList>
            <person name="Li J."/>
        </authorList>
    </citation>
    <scope>NUCLEOTIDE SEQUENCE</scope>
    <source>
        <strain evidence="7">G11-30</strain>
    </source>
</reference>
<evidence type="ECO:0000256" key="3">
    <source>
        <dbReference type="ARBA" id="ARBA00022692"/>
    </source>
</evidence>
<keyword evidence="3 6" id="KW-0812">Transmembrane</keyword>
<evidence type="ECO:0000256" key="2">
    <source>
        <dbReference type="ARBA" id="ARBA00022475"/>
    </source>
</evidence>
<dbReference type="EMBL" id="JAEPES010000001">
    <property type="protein sequence ID" value="MBK4346303.1"/>
    <property type="molecule type" value="Genomic_DNA"/>
</dbReference>
<keyword evidence="8" id="KW-1185">Reference proteome</keyword>
<dbReference type="Pfam" id="PF09678">
    <property type="entry name" value="Caa3_CtaG"/>
    <property type="match status" value="1"/>
</dbReference>
<keyword evidence="5 6" id="KW-0472">Membrane</keyword>
<feature type="transmembrane region" description="Helical" evidence="6">
    <location>
        <begin position="136"/>
        <end position="157"/>
    </location>
</feature>
<dbReference type="GO" id="GO:0005886">
    <property type="term" value="C:plasma membrane"/>
    <property type="evidence" value="ECO:0007669"/>
    <property type="project" value="UniProtKB-SubCell"/>
</dbReference>
<evidence type="ECO:0000313" key="8">
    <source>
        <dbReference type="Proteomes" id="UP000636458"/>
    </source>
</evidence>
<feature type="transmembrane region" description="Helical" evidence="6">
    <location>
        <begin position="169"/>
        <end position="190"/>
    </location>
</feature>
<dbReference type="InterPro" id="IPR019108">
    <property type="entry name" value="Caa3_assmbl_CtaG-rel"/>
</dbReference>
<feature type="transmembrane region" description="Helical" evidence="6">
    <location>
        <begin position="30"/>
        <end position="49"/>
    </location>
</feature>
<keyword evidence="4 6" id="KW-1133">Transmembrane helix</keyword>
<feature type="transmembrane region" description="Helical" evidence="6">
    <location>
        <begin position="61"/>
        <end position="83"/>
    </location>
</feature>
<gene>
    <name evidence="7" type="ORF">IV501_01535</name>
</gene>
<organism evidence="7 8">
    <name type="scientific">Lacisediminihabitans changchengi</name>
    <dbReference type="NCBI Taxonomy" id="2787634"/>
    <lineage>
        <taxon>Bacteria</taxon>
        <taxon>Bacillati</taxon>
        <taxon>Actinomycetota</taxon>
        <taxon>Actinomycetes</taxon>
        <taxon>Micrococcales</taxon>
        <taxon>Microbacteriaceae</taxon>
        <taxon>Lacisediminihabitans</taxon>
    </lineage>
</organism>
<feature type="transmembrane region" description="Helical" evidence="6">
    <location>
        <begin position="256"/>
        <end position="276"/>
    </location>
</feature>
<sequence>MVPESRCSSTNGDPTPDLLTFLSTWRLDPVAVVALVVAGGLYGGSVGMLRRRGIRWPPLRTLAFFALGLGSFAVVQFGFLGAWSTELRWAFTTRIALLLFAVPGLLSLGSPVQLGRAALAGLPLRMLEAVLRSRPVRIMGTAVFAPLFALAAFSVFLTPLAGSLRESAVAGDLITVVVPLIGLVMVLPIVEHTTQRASFFITVEFLLVFVELVADAIPAIMIRLNAHVLDMVGPVLGALPSWFPTRLHDQHLSGDFLWFIAEVADVPILILLFIRWSRIDRTEARSLDDLSDEEMDALTREHLRGPRE</sequence>
<feature type="transmembrane region" description="Helical" evidence="6">
    <location>
        <begin position="197"/>
        <end position="222"/>
    </location>
</feature>
<evidence type="ECO:0000256" key="1">
    <source>
        <dbReference type="ARBA" id="ARBA00004651"/>
    </source>
</evidence>
<evidence type="ECO:0000256" key="5">
    <source>
        <dbReference type="ARBA" id="ARBA00023136"/>
    </source>
</evidence>
<protein>
    <submittedName>
        <fullName evidence="7">Cytochrome c oxidase assembly protein</fullName>
    </submittedName>
</protein>